<dbReference type="EMBL" id="JACHKT010000008">
    <property type="protein sequence ID" value="MBB6002847.1"/>
    <property type="molecule type" value="Genomic_DNA"/>
</dbReference>
<dbReference type="RefSeq" id="WP_184132664.1">
    <property type="nucleotide sequence ID" value="NZ_JACHKT010000008.1"/>
</dbReference>
<sequence length="177" mass="20152">MNVKLPNKLKAKLKRLANYQIAGGIIGIIWTIWLIAQTLTISGLILLIYLLAVGLYSFSIYCGRLLLKGKYELGLKLSTINQSLQIFSFALMGFAFKFVAGLYLGFSIDYTNDFKFDTKFSFSAFQININTDEELITLGFNFVAVFLVQYIMRIKEEIEENKLLQSAQIHTEESSME</sequence>
<feature type="transmembrane region" description="Helical" evidence="1">
    <location>
        <begin position="84"/>
        <end position="106"/>
    </location>
</feature>
<feature type="transmembrane region" description="Helical" evidence="1">
    <location>
        <begin position="135"/>
        <end position="152"/>
    </location>
</feature>
<keyword evidence="1" id="KW-0812">Transmembrane</keyword>
<gene>
    <name evidence="2" type="ORF">HNP25_001499</name>
</gene>
<keyword evidence="1" id="KW-0472">Membrane</keyword>
<evidence type="ECO:0000256" key="1">
    <source>
        <dbReference type="SAM" id="Phobius"/>
    </source>
</evidence>
<feature type="transmembrane region" description="Helical" evidence="1">
    <location>
        <begin position="16"/>
        <end position="35"/>
    </location>
</feature>
<reference evidence="2 3" key="1">
    <citation type="submission" date="2020-08" db="EMBL/GenBank/DDBJ databases">
        <title>Functional genomics of gut bacteria from endangered species of beetles.</title>
        <authorList>
            <person name="Carlos-Shanley C."/>
        </authorList>
    </citation>
    <scope>NUCLEOTIDE SEQUENCE [LARGE SCALE GENOMIC DNA]</scope>
    <source>
        <strain evidence="2 3">S00070</strain>
    </source>
</reference>
<keyword evidence="3" id="KW-1185">Reference proteome</keyword>
<organism evidence="2 3">
    <name type="scientific">Arcicella rosea</name>
    <dbReference type="NCBI Taxonomy" id="502909"/>
    <lineage>
        <taxon>Bacteria</taxon>
        <taxon>Pseudomonadati</taxon>
        <taxon>Bacteroidota</taxon>
        <taxon>Cytophagia</taxon>
        <taxon>Cytophagales</taxon>
        <taxon>Flectobacillaceae</taxon>
        <taxon>Arcicella</taxon>
    </lineage>
</organism>
<proteinExistence type="predicted"/>
<evidence type="ECO:0000313" key="3">
    <source>
        <dbReference type="Proteomes" id="UP000524404"/>
    </source>
</evidence>
<dbReference type="AlphaFoldDB" id="A0A841EF89"/>
<comment type="caution">
    <text evidence="2">The sequence shown here is derived from an EMBL/GenBank/DDBJ whole genome shotgun (WGS) entry which is preliminary data.</text>
</comment>
<protein>
    <submittedName>
        <fullName evidence="2">Uncharacterized protein</fullName>
    </submittedName>
</protein>
<keyword evidence="1" id="KW-1133">Transmembrane helix</keyword>
<feature type="transmembrane region" description="Helical" evidence="1">
    <location>
        <begin position="41"/>
        <end position="63"/>
    </location>
</feature>
<accession>A0A841EF89</accession>
<evidence type="ECO:0000313" key="2">
    <source>
        <dbReference type="EMBL" id="MBB6002847.1"/>
    </source>
</evidence>
<dbReference type="Proteomes" id="UP000524404">
    <property type="component" value="Unassembled WGS sequence"/>
</dbReference>
<name>A0A841EF89_9BACT</name>